<sequence>MDFSYFELRAHYYATEQNLTIHCRLADLESIWFCTAKNCKRKLRKYESEGLLRYTPGRGRGNSSTLTFSLPFKQEVEEMVTSLVAADRLDDLLTFLQLPIPKQWITGLTTELNQLFGFQGPHAQKDILRTIIARKLTTLDPLFSSITFESFLIGQLGDPLVTYNKEMDKIEPRIAHHWKSNDSHTLWTFYIRKGIQFHDHSTLTTKDIEYTFNRFKAVDNAYSWVVEHIDRMNLLSDYTIEFYLKEQNPLFLRFISIANFSILPHHISFDEKEWVGSGAFRLKENSDQKIVLSAFDSYFLERPILDEVQFVRVDHSALHNVTFHLENEEEQIQLQKTKEIEVGYRFLVFNFHRSAIVNDAKFREAIYHLLDMKRMWRDLDREHLVEASGNFYWNSEERDRSFEKVRELIEESSYEGETLRVYQLNKEHAIEEANWFMEAGKKVGIQLELHLFQLDSFYTEDFEQHADFIFMGEVSSSDHHVSFYGSFKNKALLFRRMLLPSHLGKIDSYLNQFKMESSTAKREQIINEIESYIKRENLILYMHHPIKQQTFHPMIQDIQFDSFGYVDLRRLWVGKV</sequence>
<dbReference type="GO" id="GO:0015833">
    <property type="term" value="P:peptide transport"/>
    <property type="evidence" value="ECO:0007669"/>
    <property type="project" value="TreeGrafter"/>
</dbReference>
<evidence type="ECO:0000313" key="5">
    <source>
        <dbReference type="Proteomes" id="UP000074108"/>
    </source>
</evidence>
<evidence type="ECO:0008006" key="6">
    <source>
        <dbReference type="Google" id="ProtNLM"/>
    </source>
</evidence>
<evidence type="ECO:0000259" key="2">
    <source>
        <dbReference type="Pfam" id="PF00496"/>
    </source>
</evidence>
<organism evidence="4 5">
    <name type="scientific">Bacillus coahuilensis p1.1.43</name>
    <dbReference type="NCBI Taxonomy" id="1150625"/>
    <lineage>
        <taxon>Bacteria</taxon>
        <taxon>Bacillati</taxon>
        <taxon>Bacillota</taxon>
        <taxon>Bacilli</taxon>
        <taxon>Bacillales</taxon>
        <taxon>Bacillaceae</taxon>
        <taxon>Bacillus</taxon>
    </lineage>
</organism>
<dbReference type="InterPro" id="IPR000914">
    <property type="entry name" value="SBP_5_dom"/>
</dbReference>
<dbReference type="InterPro" id="IPR039424">
    <property type="entry name" value="SBP_5"/>
</dbReference>
<dbReference type="RefSeq" id="WP_059350278.1">
    <property type="nucleotide sequence ID" value="NZ_LDYG01000011.1"/>
</dbReference>
<protein>
    <recommendedName>
        <fullName evidence="6">ABC transporter substrate-binding protein</fullName>
    </recommendedName>
</protein>
<keyword evidence="1" id="KW-0238">DNA-binding</keyword>
<comment type="caution">
    <text evidence="4">The sequence shown here is derived from an EMBL/GenBank/DDBJ whole genome shotgun (WGS) entry which is preliminary data.</text>
</comment>
<dbReference type="Gene3D" id="3.10.105.10">
    <property type="entry name" value="Dipeptide-binding Protein, Domain 3"/>
    <property type="match status" value="1"/>
</dbReference>
<dbReference type="PANTHER" id="PTHR30290">
    <property type="entry name" value="PERIPLASMIC BINDING COMPONENT OF ABC TRANSPORTER"/>
    <property type="match status" value="1"/>
</dbReference>
<keyword evidence="5" id="KW-1185">Reference proteome</keyword>
<name>A0A147KBE6_9BACI</name>
<gene>
    <name evidence="4" type="ORF">Q75_02760</name>
</gene>
<feature type="domain" description="Solute-binding protein family 5" evidence="2">
    <location>
        <begin position="169"/>
        <end position="488"/>
    </location>
</feature>
<dbReference type="Pfam" id="PF12793">
    <property type="entry name" value="SgrR_N"/>
    <property type="match status" value="1"/>
</dbReference>
<dbReference type="EMBL" id="LDYG01000011">
    <property type="protein sequence ID" value="KUP08481.1"/>
    <property type="molecule type" value="Genomic_DNA"/>
</dbReference>
<evidence type="ECO:0000313" key="4">
    <source>
        <dbReference type="EMBL" id="KUP08481.1"/>
    </source>
</evidence>
<evidence type="ECO:0000256" key="1">
    <source>
        <dbReference type="ARBA" id="ARBA00023125"/>
    </source>
</evidence>
<dbReference type="CDD" id="cd08507">
    <property type="entry name" value="PBP2_SgrR_like"/>
    <property type="match status" value="1"/>
</dbReference>
<dbReference type="PANTHER" id="PTHR30290:SF72">
    <property type="entry name" value="HTH-TYPE TRANSCRIPTIONAL REGULATOR SGRR"/>
    <property type="match status" value="1"/>
</dbReference>
<dbReference type="GO" id="GO:0003677">
    <property type="term" value="F:DNA binding"/>
    <property type="evidence" value="ECO:0007669"/>
    <property type="project" value="UniProtKB-KW"/>
</dbReference>
<feature type="domain" description="Transcriptional regulator SgrR N-terminal HTH" evidence="3">
    <location>
        <begin position="5"/>
        <end position="105"/>
    </location>
</feature>
<proteinExistence type="predicted"/>
<evidence type="ECO:0000259" key="3">
    <source>
        <dbReference type="Pfam" id="PF12793"/>
    </source>
</evidence>
<dbReference type="Gene3D" id="3.40.190.10">
    <property type="entry name" value="Periplasmic binding protein-like II"/>
    <property type="match status" value="1"/>
</dbReference>
<dbReference type="Proteomes" id="UP000074108">
    <property type="component" value="Unassembled WGS sequence"/>
</dbReference>
<dbReference type="PATRIC" id="fig|1150625.3.peg.570"/>
<dbReference type="AlphaFoldDB" id="A0A147KBE6"/>
<dbReference type="STRING" id="1150625.Q75_02760"/>
<dbReference type="SUPFAM" id="SSF53850">
    <property type="entry name" value="Periplasmic binding protein-like II"/>
    <property type="match status" value="1"/>
</dbReference>
<dbReference type="GO" id="GO:1904680">
    <property type="term" value="F:peptide transmembrane transporter activity"/>
    <property type="evidence" value="ECO:0007669"/>
    <property type="project" value="TreeGrafter"/>
</dbReference>
<reference evidence="4 5" key="1">
    <citation type="journal article" date="2016" name="Front. Microbiol.">
        <title>Microevolution Analysis of Bacillus coahuilensis Unveils Differences in Phosphorus Acquisition Strategies and Their Regulation.</title>
        <authorList>
            <person name="Gomez-Lunar Z."/>
            <person name="Hernandez-Gonzalez I."/>
            <person name="Rodriguez-Torres M.D."/>
            <person name="Souza V."/>
            <person name="Olmedo-Alvarez G."/>
        </authorList>
    </citation>
    <scope>NUCLEOTIDE SEQUENCE [LARGE SCALE GENOMIC DNA]</scope>
    <source>
        <strain evidence="5">p1.1.43</strain>
    </source>
</reference>
<accession>A0A147KBE6</accession>
<dbReference type="Pfam" id="PF00496">
    <property type="entry name" value="SBP_bac_5"/>
    <property type="match status" value="1"/>
</dbReference>
<dbReference type="OrthoDB" id="5894719at2"/>
<dbReference type="InterPro" id="IPR025370">
    <property type="entry name" value="SgrR_HTH_N"/>
</dbReference>